<gene>
    <name evidence="6" type="ORF">CEY11_05845</name>
</gene>
<feature type="domain" description="HTH iclR-type" evidence="4">
    <location>
        <begin position="14"/>
        <end position="76"/>
    </location>
</feature>
<dbReference type="OrthoDB" id="6687062at2"/>
<evidence type="ECO:0000256" key="2">
    <source>
        <dbReference type="ARBA" id="ARBA00023125"/>
    </source>
</evidence>
<evidence type="ECO:0000256" key="3">
    <source>
        <dbReference type="ARBA" id="ARBA00023163"/>
    </source>
</evidence>
<dbReference type="GO" id="GO:0003700">
    <property type="term" value="F:DNA-binding transcription factor activity"/>
    <property type="evidence" value="ECO:0007669"/>
    <property type="project" value="TreeGrafter"/>
</dbReference>
<dbReference type="Gene3D" id="3.30.450.40">
    <property type="match status" value="1"/>
</dbReference>
<keyword evidence="7" id="KW-1185">Reference proteome</keyword>
<dbReference type="InterPro" id="IPR014757">
    <property type="entry name" value="Tscrpt_reg_IclR_C"/>
</dbReference>
<protein>
    <submittedName>
        <fullName evidence="6">IclR family transcriptional regulator</fullName>
    </submittedName>
</protein>
<dbReference type="GO" id="GO:0045892">
    <property type="term" value="P:negative regulation of DNA-templated transcription"/>
    <property type="evidence" value="ECO:0007669"/>
    <property type="project" value="TreeGrafter"/>
</dbReference>
<dbReference type="Pfam" id="PF01614">
    <property type="entry name" value="IclR_C"/>
    <property type="match status" value="1"/>
</dbReference>
<dbReference type="AlphaFoldDB" id="A0A225MR30"/>
<dbReference type="InterPro" id="IPR036388">
    <property type="entry name" value="WH-like_DNA-bd_sf"/>
</dbReference>
<dbReference type="InterPro" id="IPR029016">
    <property type="entry name" value="GAF-like_dom_sf"/>
</dbReference>
<evidence type="ECO:0000259" key="5">
    <source>
        <dbReference type="PROSITE" id="PS51078"/>
    </source>
</evidence>
<organism evidence="6 7">
    <name type="scientific">Candidimonas nitroreducens</name>
    <dbReference type="NCBI Taxonomy" id="683354"/>
    <lineage>
        <taxon>Bacteria</taxon>
        <taxon>Pseudomonadati</taxon>
        <taxon>Pseudomonadota</taxon>
        <taxon>Betaproteobacteria</taxon>
        <taxon>Burkholderiales</taxon>
        <taxon>Alcaligenaceae</taxon>
        <taxon>Candidimonas</taxon>
    </lineage>
</organism>
<dbReference type="InterPro" id="IPR036390">
    <property type="entry name" value="WH_DNA-bd_sf"/>
</dbReference>
<keyword evidence="2" id="KW-0238">DNA-binding</keyword>
<dbReference type="RefSeq" id="WP_088602406.1">
    <property type="nucleotide sequence ID" value="NZ_NJIH01000003.1"/>
</dbReference>
<sequence>MTKKNVDGTEVQGVQNVEIGLRMAYTIAAADASLSLGELADAVGIYPSKVHRYLVSLCRSGLLEQDYRSGRYDLGPKALMLGLAAQSRLDKFRMAEEAIDQLQAETGMTVSATVWSEHGPIIFARREPLHPVTINTRVGSVLQITTSAAGRLYAAYLPDQIVQPFIERENQAAPPLKFMGKEVARVDFYPVVVETIRHMGISPVSGDYMSGIDAVAVPVFDQSDQLVMTLTVLATQGSLDFEPDARICTVIRNIGNQLSKRLGCNIDHIAGLSVRHRKSR</sequence>
<evidence type="ECO:0000259" key="4">
    <source>
        <dbReference type="PROSITE" id="PS51077"/>
    </source>
</evidence>
<keyword evidence="3" id="KW-0804">Transcription</keyword>
<dbReference type="EMBL" id="NJIH01000003">
    <property type="protein sequence ID" value="OWT63827.1"/>
    <property type="molecule type" value="Genomic_DNA"/>
</dbReference>
<accession>A0A225MR30</accession>
<name>A0A225MR30_9BURK</name>
<dbReference type="PROSITE" id="PS51077">
    <property type="entry name" value="HTH_ICLR"/>
    <property type="match status" value="1"/>
</dbReference>
<reference evidence="7" key="1">
    <citation type="submission" date="2017-06" db="EMBL/GenBank/DDBJ databases">
        <title>Herbaspirillum phytohormonus sp. nov., isolated from the root nodule of Robinia pseudoacacia in lead-zinc mine.</title>
        <authorList>
            <person name="Fan M."/>
            <person name="Lin Y."/>
        </authorList>
    </citation>
    <scope>NUCLEOTIDE SEQUENCE [LARGE SCALE GENOMIC DNA]</scope>
    <source>
        <strain evidence="7">SC-089</strain>
    </source>
</reference>
<evidence type="ECO:0000256" key="1">
    <source>
        <dbReference type="ARBA" id="ARBA00023015"/>
    </source>
</evidence>
<dbReference type="InterPro" id="IPR005471">
    <property type="entry name" value="Tscrpt_reg_IclR_N"/>
</dbReference>
<dbReference type="GO" id="GO:0003677">
    <property type="term" value="F:DNA binding"/>
    <property type="evidence" value="ECO:0007669"/>
    <property type="project" value="UniProtKB-KW"/>
</dbReference>
<feature type="domain" description="IclR-ED" evidence="5">
    <location>
        <begin position="77"/>
        <end position="264"/>
    </location>
</feature>
<dbReference type="PANTHER" id="PTHR30136:SF8">
    <property type="entry name" value="TRANSCRIPTIONAL REGULATORY PROTEIN"/>
    <property type="match status" value="1"/>
</dbReference>
<proteinExistence type="predicted"/>
<dbReference type="PROSITE" id="PS51078">
    <property type="entry name" value="ICLR_ED"/>
    <property type="match status" value="1"/>
</dbReference>
<dbReference type="Proteomes" id="UP000214603">
    <property type="component" value="Unassembled WGS sequence"/>
</dbReference>
<dbReference type="PANTHER" id="PTHR30136">
    <property type="entry name" value="HELIX-TURN-HELIX TRANSCRIPTIONAL REGULATOR, ICLR FAMILY"/>
    <property type="match status" value="1"/>
</dbReference>
<keyword evidence="1" id="KW-0805">Transcription regulation</keyword>
<dbReference type="SMART" id="SM00346">
    <property type="entry name" value="HTH_ICLR"/>
    <property type="match status" value="1"/>
</dbReference>
<dbReference type="InterPro" id="IPR050707">
    <property type="entry name" value="HTH_MetabolicPath_Reg"/>
</dbReference>
<evidence type="ECO:0000313" key="7">
    <source>
        <dbReference type="Proteomes" id="UP000214603"/>
    </source>
</evidence>
<dbReference type="SUPFAM" id="SSF55781">
    <property type="entry name" value="GAF domain-like"/>
    <property type="match status" value="1"/>
</dbReference>
<dbReference type="SUPFAM" id="SSF46785">
    <property type="entry name" value="Winged helix' DNA-binding domain"/>
    <property type="match status" value="1"/>
</dbReference>
<evidence type="ECO:0000313" key="6">
    <source>
        <dbReference type="EMBL" id="OWT63827.1"/>
    </source>
</evidence>
<dbReference type="Pfam" id="PF09339">
    <property type="entry name" value="HTH_IclR"/>
    <property type="match status" value="1"/>
</dbReference>
<comment type="caution">
    <text evidence="6">The sequence shown here is derived from an EMBL/GenBank/DDBJ whole genome shotgun (WGS) entry which is preliminary data.</text>
</comment>
<dbReference type="Gene3D" id="1.10.10.10">
    <property type="entry name" value="Winged helix-like DNA-binding domain superfamily/Winged helix DNA-binding domain"/>
    <property type="match status" value="1"/>
</dbReference>